<protein>
    <submittedName>
        <fullName evidence="1">Uncharacterized protein</fullName>
    </submittedName>
</protein>
<accession>A0ACD4NSS2</accession>
<name>A0ACD4NSS2_9HYPH</name>
<organism evidence="1 2">
    <name type="scientific">Antarcticirhabdus aurantiaca</name>
    <dbReference type="NCBI Taxonomy" id="2606717"/>
    <lineage>
        <taxon>Bacteria</taxon>
        <taxon>Pseudomonadati</taxon>
        <taxon>Pseudomonadota</taxon>
        <taxon>Alphaproteobacteria</taxon>
        <taxon>Hyphomicrobiales</taxon>
        <taxon>Aurantimonadaceae</taxon>
        <taxon>Antarcticirhabdus</taxon>
    </lineage>
</organism>
<dbReference type="EMBL" id="CP113520">
    <property type="protein sequence ID" value="WAJ29933.1"/>
    <property type="molecule type" value="Genomic_DNA"/>
</dbReference>
<evidence type="ECO:0000313" key="2">
    <source>
        <dbReference type="Proteomes" id="UP001163223"/>
    </source>
</evidence>
<dbReference type="Proteomes" id="UP001163223">
    <property type="component" value="Chromosome"/>
</dbReference>
<sequence length="98" mass="10683">MQEFVAALVSFFLIQPLEAEIRDRFGDVSREQVAAITECVGEAAPILVQQTFDDPWRTATQVFVIWTGMTPAEQILAETTPLCADAFSMSAGAEEADA</sequence>
<gene>
    <name evidence="1" type="ORF">OXU80_06885</name>
</gene>
<keyword evidence="2" id="KW-1185">Reference proteome</keyword>
<evidence type="ECO:0000313" key="1">
    <source>
        <dbReference type="EMBL" id="WAJ29933.1"/>
    </source>
</evidence>
<reference evidence="1" key="1">
    <citation type="submission" date="2022-11" db="EMBL/GenBank/DDBJ databases">
        <title>beta-Carotene-producing bacterium, Jeongeuplla avenae sp. nov., alleviates the salt stress of Arabidopsis seedlings.</title>
        <authorList>
            <person name="Jiang L."/>
            <person name="Lee J."/>
        </authorList>
    </citation>
    <scope>NUCLEOTIDE SEQUENCE</scope>
    <source>
        <strain evidence="1">DY_R2A_6</strain>
    </source>
</reference>
<proteinExistence type="predicted"/>